<evidence type="ECO:0000313" key="2">
    <source>
        <dbReference type="EMBL" id="KAH0464275.1"/>
    </source>
</evidence>
<dbReference type="AlphaFoldDB" id="A0AAV7H8A1"/>
<sequence length="239" mass="27468">MSRTGRIVQSFELFVQYDFLGDFCKSIVRKDSGSLPHLESEKDDGSLPHLESEKDDGSLPHLESEKDDGSLPHLEGEKDDGSLPHLEGEKDDGTLPHRGWWKRICKGFSALLWGQKESHLFILVVVEFLFQKKEQKLSLFVLYEERLCETFQIMIRTYVSKEADAGQIHKTSTRRQISDAIQSNLQSYPDMYSNYLQHLKDAIRQPLVSLGIKDYVVLVERASRVEIDFLNHSKVKRSA</sequence>
<accession>A0AAV7H8A1</accession>
<keyword evidence="3" id="KW-1185">Reference proteome</keyword>
<evidence type="ECO:0000256" key="1">
    <source>
        <dbReference type="SAM" id="MobiDB-lite"/>
    </source>
</evidence>
<protein>
    <submittedName>
        <fullName evidence="2">Uncharacterized protein</fullName>
    </submittedName>
</protein>
<dbReference type="Proteomes" id="UP000775213">
    <property type="component" value="Unassembled WGS sequence"/>
</dbReference>
<organism evidence="2 3">
    <name type="scientific">Dendrobium chrysotoxum</name>
    <name type="common">Orchid</name>
    <dbReference type="NCBI Taxonomy" id="161865"/>
    <lineage>
        <taxon>Eukaryota</taxon>
        <taxon>Viridiplantae</taxon>
        <taxon>Streptophyta</taxon>
        <taxon>Embryophyta</taxon>
        <taxon>Tracheophyta</taxon>
        <taxon>Spermatophyta</taxon>
        <taxon>Magnoliopsida</taxon>
        <taxon>Liliopsida</taxon>
        <taxon>Asparagales</taxon>
        <taxon>Orchidaceae</taxon>
        <taxon>Epidendroideae</taxon>
        <taxon>Malaxideae</taxon>
        <taxon>Dendrobiinae</taxon>
        <taxon>Dendrobium</taxon>
    </lineage>
</organism>
<proteinExistence type="predicted"/>
<name>A0AAV7H8A1_DENCH</name>
<reference evidence="2 3" key="1">
    <citation type="journal article" date="2021" name="Hortic Res">
        <title>Chromosome-scale assembly of the Dendrobium chrysotoxum genome enhances the understanding of orchid evolution.</title>
        <authorList>
            <person name="Zhang Y."/>
            <person name="Zhang G.Q."/>
            <person name="Zhang D."/>
            <person name="Liu X.D."/>
            <person name="Xu X.Y."/>
            <person name="Sun W.H."/>
            <person name="Yu X."/>
            <person name="Zhu X."/>
            <person name="Wang Z.W."/>
            <person name="Zhao X."/>
            <person name="Zhong W.Y."/>
            <person name="Chen H."/>
            <person name="Yin W.L."/>
            <person name="Huang T."/>
            <person name="Niu S.C."/>
            <person name="Liu Z.J."/>
        </authorList>
    </citation>
    <scope>NUCLEOTIDE SEQUENCE [LARGE SCALE GENOMIC DNA]</scope>
    <source>
        <strain evidence="2">Lindl</strain>
    </source>
</reference>
<feature type="region of interest" description="Disordered" evidence="1">
    <location>
        <begin position="35"/>
        <end position="91"/>
    </location>
</feature>
<gene>
    <name evidence="2" type="ORF">IEQ34_007061</name>
</gene>
<evidence type="ECO:0000313" key="3">
    <source>
        <dbReference type="Proteomes" id="UP000775213"/>
    </source>
</evidence>
<dbReference type="EMBL" id="JAGFBR010000007">
    <property type="protein sequence ID" value="KAH0464275.1"/>
    <property type="molecule type" value="Genomic_DNA"/>
</dbReference>
<comment type="caution">
    <text evidence="2">The sequence shown here is derived from an EMBL/GenBank/DDBJ whole genome shotgun (WGS) entry which is preliminary data.</text>
</comment>